<evidence type="ECO:0000313" key="2">
    <source>
        <dbReference type="Proteomes" id="UP001178148"/>
    </source>
</evidence>
<proteinExistence type="predicted"/>
<organism evidence="1 2">
    <name type="scientific">Candidatus Endonucleibacter bathymodioli</name>
    <dbReference type="NCBI Taxonomy" id="539814"/>
    <lineage>
        <taxon>Bacteria</taxon>
        <taxon>Pseudomonadati</taxon>
        <taxon>Pseudomonadota</taxon>
        <taxon>Gammaproteobacteria</taxon>
        <taxon>Oceanospirillales</taxon>
        <taxon>Endozoicomonadaceae</taxon>
        <taxon>Candidatus Endonucleibacter</taxon>
    </lineage>
</organism>
<evidence type="ECO:0008006" key="3">
    <source>
        <dbReference type="Google" id="ProtNLM"/>
    </source>
</evidence>
<dbReference type="EMBL" id="JASXSV010000007">
    <property type="protein sequence ID" value="MDP0588832.1"/>
    <property type="molecule type" value="Genomic_DNA"/>
</dbReference>
<accession>A0AA90NT97</accession>
<keyword evidence="2" id="KW-1185">Reference proteome</keyword>
<reference evidence="1 2" key="1">
    <citation type="journal article" date="2023" name="bioRxiv">
        <title>An intranuclear bacterial parasite of deep-sea mussels expresses apoptosis inhibitors acquired from its host.</title>
        <authorList>
            <person name="Gonzalez Porras M.A."/>
            <person name="Assie A."/>
            <person name="Tietjen M."/>
            <person name="Violette M."/>
            <person name="Kleiner M."/>
            <person name="Gruber-Vodicka H."/>
            <person name="Dubilier N."/>
            <person name="Leisch N."/>
        </authorList>
    </citation>
    <scope>NUCLEOTIDE SEQUENCE [LARGE SCALE GENOMIC DNA]</scope>
    <source>
        <strain evidence="1">IAP13</strain>
    </source>
</reference>
<sequence length="934" mass="107208">MIQLHRILLLFIFITSTVLLFSYNAYGVYNKNIEPTLNSSKTYCNIPKNVSASVKYLLKPETCVYNTDNRIAINNIIRKSLNGQQLGALQYFLMKAMEHPTKCLRTHNVDNVIIFFTAANKCKDASSISKLADQLATGKTGIANHLWSCHDIWRMSTAISMHSSYNISYIRKIIAKKIVHPNNDMSQWQPYHITNALKSLIEGNSHREEKAFEYIVDYIGTKNCNIDHWGCHKLSLLFECLSKSKTKRSDIAMLKVLDIIIESEILYCNANISATMFRALVRLQKTHFSDIKNEASYGIVMQLIINNLSLPEINFIDCDGHTIADTMDGLRHMSKLGWQKNTDKARQRWAKFIVEEDINTLPMSNNDWIMIIRGLTNNSIVEQEAMQTMAAHFNDSIIIPSLWSSSQLLHIATAFSYNHGRRIEKAIQKIANFAASANLESWNTLDLARLAKALSTKTRDIHHKAIDNIAGHILKKSIQFPIIDYIDLAFTVSLGKGDHCLEFIRYISNEVGDDSFYLLHLSPIFLAKLISIVSKDDEKYAEKALNKITNCLIGQNTEQWLNLSSEYLKLIANACSKHYQLTTAISLLRHISFILINDRIDLSDWPIDTLEVLLRTLNSPDNDNLTQQSFKKIVAQLNLSDTKLRKWSINTLACVAKGVSRWRDYSSEEFIERLAHTYMKKRDYDESKHGITILLAICHLPIDSEKIIETATELALVLYNTADSNMDTEDKLSLFWAITLLDFVAHEEGRVNVSSITKDIIVELTKTIPEIDQDTINKHTIFLDEWQIEFINIMHSYRADKSSDISLSTYDHEPTSILEGDIHSLIKTTIPDLSVDINCRVNKFPIDILLSSRSKSDNVVVEVDGPQHVFKDSCNRQYRVAKDRFVDFVLDELLGYKVIRINHHEAHDHEYRKLFIQTILAIFPDYVNYYWKYW</sequence>
<dbReference type="AlphaFoldDB" id="A0AA90NT97"/>
<name>A0AA90NT97_9GAMM</name>
<dbReference type="Proteomes" id="UP001178148">
    <property type="component" value="Unassembled WGS sequence"/>
</dbReference>
<gene>
    <name evidence="1" type="ORF">QS748_06410</name>
</gene>
<protein>
    <recommendedName>
        <fullName evidence="3">RAP domain-containing protein</fullName>
    </recommendedName>
</protein>
<comment type="caution">
    <text evidence="1">The sequence shown here is derived from an EMBL/GenBank/DDBJ whole genome shotgun (WGS) entry which is preliminary data.</text>
</comment>
<evidence type="ECO:0000313" key="1">
    <source>
        <dbReference type="EMBL" id="MDP0588832.1"/>
    </source>
</evidence>